<organism evidence="3 4">
    <name type="scientific">Aureimonas ureilytica</name>
    <dbReference type="NCBI Taxonomy" id="401562"/>
    <lineage>
        <taxon>Bacteria</taxon>
        <taxon>Pseudomonadati</taxon>
        <taxon>Pseudomonadota</taxon>
        <taxon>Alphaproteobacteria</taxon>
        <taxon>Hyphomicrobiales</taxon>
        <taxon>Aurantimonadaceae</taxon>
        <taxon>Aureimonas</taxon>
    </lineage>
</organism>
<gene>
    <name evidence="3" type="ORF">NS365_03190</name>
</gene>
<dbReference type="PANTHER" id="PTHR43569:SF2">
    <property type="entry name" value="AMIDOHYDROLASE-RELATED DOMAIN-CONTAINING PROTEIN"/>
    <property type="match status" value="1"/>
</dbReference>
<comment type="similarity">
    <text evidence="1">Belongs to the metallo-dependent hydrolases superfamily.</text>
</comment>
<accession>A0A175RW17</accession>
<reference evidence="3 4" key="1">
    <citation type="journal article" date="2016" name="Front. Microbiol.">
        <title>Genomic Resource of Rice Seed Associated Bacteria.</title>
        <authorList>
            <person name="Midha S."/>
            <person name="Bansal K."/>
            <person name="Sharma S."/>
            <person name="Kumar N."/>
            <person name="Patil P.P."/>
            <person name="Chaudhry V."/>
            <person name="Patil P.B."/>
        </authorList>
    </citation>
    <scope>NUCLEOTIDE SEQUENCE [LARGE SCALE GENOMIC DNA]</scope>
    <source>
        <strain evidence="3 4">NS365</strain>
    </source>
</reference>
<protein>
    <recommendedName>
        <fullName evidence="2">Amidohydrolase-related domain-containing protein</fullName>
    </recommendedName>
</protein>
<dbReference type="GO" id="GO:0016787">
    <property type="term" value="F:hydrolase activity"/>
    <property type="evidence" value="ECO:0007669"/>
    <property type="project" value="InterPro"/>
</dbReference>
<comment type="caution">
    <text evidence="3">The sequence shown here is derived from an EMBL/GenBank/DDBJ whole genome shotgun (WGS) entry which is preliminary data.</text>
</comment>
<feature type="domain" description="Amidohydrolase-related" evidence="2">
    <location>
        <begin position="7"/>
        <end position="282"/>
    </location>
</feature>
<evidence type="ECO:0000313" key="3">
    <source>
        <dbReference type="EMBL" id="KTR07593.1"/>
    </source>
</evidence>
<dbReference type="Gene3D" id="3.20.20.140">
    <property type="entry name" value="Metal-dependent hydrolases"/>
    <property type="match status" value="1"/>
</dbReference>
<dbReference type="PATRIC" id="fig|401562.4.peg.4830"/>
<dbReference type="InterPro" id="IPR006680">
    <property type="entry name" value="Amidohydro-rel"/>
</dbReference>
<dbReference type="EMBL" id="LDQA01000009">
    <property type="protein sequence ID" value="KTR07593.1"/>
    <property type="molecule type" value="Genomic_DNA"/>
</dbReference>
<dbReference type="PANTHER" id="PTHR43569">
    <property type="entry name" value="AMIDOHYDROLASE"/>
    <property type="match status" value="1"/>
</dbReference>
<dbReference type="InterPro" id="IPR052350">
    <property type="entry name" value="Metallo-dep_Lactonases"/>
</dbReference>
<keyword evidence="4" id="KW-1185">Reference proteome</keyword>
<evidence type="ECO:0000256" key="1">
    <source>
        <dbReference type="ARBA" id="ARBA00038310"/>
    </source>
</evidence>
<dbReference type="AlphaFoldDB" id="A0A175RW17"/>
<dbReference type="InterPro" id="IPR032466">
    <property type="entry name" value="Metal_Hydrolase"/>
</dbReference>
<dbReference type="Proteomes" id="UP000078529">
    <property type="component" value="Unassembled WGS sequence"/>
</dbReference>
<name>A0A175RW17_9HYPH</name>
<dbReference type="RefSeq" id="WP_058598837.1">
    <property type="nucleotide sequence ID" value="NZ_LDQA01000009.1"/>
</dbReference>
<dbReference type="SUPFAM" id="SSF51556">
    <property type="entry name" value="Metallo-dependent hydrolases"/>
    <property type="match status" value="1"/>
</dbReference>
<evidence type="ECO:0000259" key="2">
    <source>
        <dbReference type="Pfam" id="PF04909"/>
    </source>
</evidence>
<dbReference type="Pfam" id="PF04909">
    <property type="entry name" value="Amidohydro_2"/>
    <property type="match status" value="1"/>
</dbReference>
<sequence>MPNVPIIDTHVHLYDPARLDYPWLASVPAIQGAFLMPEFDRARGAIAVEGIVFAEVDAAPGQELDEARFVDELANEDNRIRGIIASAPVERGAAVAEDLERLAAIGRVKAVRRLIQGHADPAYCLTPAFVEGVREVGKAGFAFDICIYHHQLASATELVRRCPDMQFVLDHIAKPPIAAGGREPWASEMRALAELPNITVKISGVVTEADHANWRPDEIRPYVDHTIECFGFERVMFGSDWPVVNLASSYQAWVEMLDGFLAGVSDTDLRRFYRENALKTYALANA</sequence>
<proteinExistence type="inferred from homology"/>
<evidence type="ECO:0000313" key="4">
    <source>
        <dbReference type="Proteomes" id="UP000078529"/>
    </source>
</evidence>